<reference evidence="11 12" key="1">
    <citation type="journal article" date="2016" name="C (Basel)">
        <title>Selective Growth of and Electricity Production by Marine Exoelectrogenic Bacteria in Self-Aggregated Hydrogel of Microbially Reduced Graphene Oxide.</title>
        <authorList>
            <person name="Yoshida N."/>
            <person name="Goto Y."/>
            <person name="Miyata Y."/>
        </authorList>
    </citation>
    <scope>NUCLEOTIDE SEQUENCE [LARGE SCALE GENOMIC DNA]</scope>
    <source>
        <strain evidence="11 12">NIT-T3</strain>
    </source>
</reference>
<dbReference type="SMART" id="SM00358">
    <property type="entry name" value="DSRM"/>
    <property type="match status" value="1"/>
</dbReference>
<accession>A0ABN6DYD2</accession>
<feature type="binding site" evidence="8">
    <location>
        <position position="121"/>
    </location>
    <ligand>
        <name>Mg(2+)</name>
        <dbReference type="ChEBI" id="CHEBI:18420"/>
    </ligand>
</feature>
<name>A0ABN6DYD2_9BACT</name>
<keyword evidence="7 8" id="KW-0694">RNA-binding</keyword>
<dbReference type="PROSITE" id="PS50137">
    <property type="entry name" value="DS_RBD"/>
    <property type="match status" value="1"/>
</dbReference>
<keyword evidence="12" id="KW-1185">Reference proteome</keyword>
<keyword evidence="6 8" id="KW-0378">Hydrolase</keyword>
<keyword evidence="4 8" id="KW-0540">Nuclease</keyword>
<dbReference type="SUPFAM" id="SSF69065">
    <property type="entry name" value="RNase III domain-like"/>
    <property type="match status" value="1"/>
</dbReference>
<keyword evidence="8" id="KW-0460">Magnesium</keyword>
<evidence type="ECO:0000256" key="6">
    <source>
        <dbReference type="ARBA" id="ARBA00022801"/>
    </source>
</evidence>
<feature type="binding site" evidence="8">
    <location>
        <position position="124"/>
    </location>
    <ligand>
        <name>Mg(2+)</name>
        <dbReference type="ChEBI" id="CHEBI:18420"/>
    </ligand>
</feature>
<comment type="catalytic activity">
    <reaction evidence="1 8">
        <text>Endonucleolytic cleavage to 5'-phosphomonoester.</text>
        <dbReference type="EC" id="3.1.26.3"/>
    </reaction>
</comment>
<evidence type="ECO:0000256" key="3">
    <source>
        <dbReference type="ARBA" id="ARBA00022664"/>
    </source>
</evidence>
<evidence type="ECO:0000256" key="1">
    <source>
        <dbReference type="ARBA" id="ARBA00000109"/>
    </source>
</evidence>
<dbReference type="Proteomes" id="UP001319827">
    <property type="component" value="Chromosome"/>
</dbReference>
<keyword evidence="8" id="KW-0698">rRNA processing</keyword>
<keyword evidence="3 8" id="KW-0507">mRNA processing</keyword>
<dbReference type="InterPro" id="IPR011907">
    <property type="entry name" value="RNase_III"/>
</dbReference>
<comment type="subunit">
    <text evidence="8">Homodimer.</text>
</comment>
<dbReference type="CDD" id="cd00593">
    <property type="entry name" value="RIBOc"/>
    <property type="match status" value="1"/>
</dbReference>
<dbReference type="Pfam" id="PF14622">
    <property type="entry name" value="Ribonucleas_3_3"/>
    <property type="match status" value="1"/>
</dbReference>
<dbReference type="Gene3D" id="3.30.160.20">
    <property type="match status" value="1"/>
</dbReference>
<feature type="domain" description="DRBM" evidence="9">
    <location>
        <begin position="162"/>
        <end position="231"/>
    </location>
</feature>
<dbReference type="NCBIfam" id="TIGR02191">
    <property type="entry name" value="RNaseIII"/>
    <property type="match status" value="1"/>
</dbReference>
<proteinExistence type="inferred from homology"/>
<dbReference type="EMBL" id="AP024355">
    <property type="protein sequence ID" value="BCR05132.1"/>
    <property type="molecule type" value="Genomic_DNA"/>
</dbReference>
<feature type="binding site" evidence="8">
    <location>
        <position position="48"/>
    </location>
    <ligand>
        <name>Mg(2+)</name>
        <dbReference type="ChEBI" id="CHEBI:18420"/>
    </ligand>
</feature>
<dbReference type="CDD" id="cd10845">
    <property type="entry name" value="DSRM_RNAse_III_family"/>
    <property type="match status" value="1"/>
</dbReference>
<dbReference type="Pfam" id="PF00035">
    <property type="entry name" value="dsrm"/>
    <property type="match status" value="1"/>
</dbReference>
<dbReference type="Gene3D" id="1.10.1520.10">
    <property type="entry name" value="Ribonuclease III domain"/>
    <property type="match status" value="1"/>
</dbReference>
<dbReference type="InterPro" id="IPR036389">
    <property type="entry name" value="RNase_III_sf"/>
</dbReference>
<dbReference type="PROSITE" id="PS50142">
    <property type="entry name" value="RNASE_3_2"/>
    <property type="match status" value="1"/>
</dbReference>
<reference evidence="11 12" key="2">
    <citation type="journal article" date="2021" name="Int. J. Syst. Evol. Microbiol.">
        <title>Isolation and Polyphasic Characterization of Desulfuromonas versatilis sp. Nov., an Electrogenic Bacteria Capable of Versatile Metabolism Isolated from a Graphene Oxide-Reducing Enrichment Culture.</title>
        <authorList>
            <person name="Xie L."/>
            <person name="Yoshida N."/>
            <person name="Ishii S."/>
            <person name="Meng L."/>
        </authorList>
    </citation>
    <scope>NUCLEOTIDE SEQUENCE [LARGE SCALE GENOMIC DNA]</scope>
    <source>
        <strain evidence="11 12">NIT-T3</strain>
    </source>
</reference>
<organism evidence="11 12">
    <name type="scientific">Desulfuromonas versatilis</name>
    <dbReference type="NCBI Taxonomy" id="2802975"/>
    <lineage>
        <taxon>Bacteria</taxon>
        <taxon>Pseudomonadati</taxon>
        <taxon>Thermodesulfobacteriota</taxon>
        <taxon>Desulfuromonadia</taxon>
        <taxon>Desulfuromonadales</taxon>
        <taxon>Desulfuromonadaceae</taxon>
        <taxon>Desulfuromonas</taxon>
    </lineage>
</organism>
<dbReference type="RefSeq" id="WP_221248556.1">
    <property type="nucleotide sequence ID" value="NZ_AP024355.1"/>
</dbReference>
<keyword evidence="8" id="KW-0479">Metal-binding</keyword>
<keyword evidence="8" id="KW-0819">tRNA processing</keyword>
<evidence type="ECO:0000313" key="11">
    <source>
        <dbReference type="EMBL" id="BCR05132.1"/>
    </source>
</evidence>
<dbReference type="SUPFAM" id="SSF54768">
    <property type="entry name" value="dsRNA-binding domain-like"/>
    <property type="match status" value="1"/>
</dbReference>
<keyword evidence="8" id="KW-0699">rRNA-binding</keyword>
<keyword evidence="5 8" id="KW-0255">Endonuclease</keyword>
<dbReference type="PANTHER" id="PTHR11207">
    <property type="entry name" value="RIBONUCLEASE III"/>
    <property type="match status" value="1"/>
</dbReference>
<dbReference type="HAMAP" id="MF_00104">
    <property type="entry name" value="RNase_III"/>
    <property type="match status" value="1"/>
</dbReference>
<evidence type="ECO:0000259" key="10">
    <source>
        <dbReference type="PROSITE" id="PS50142"/>
    </source>
</evidence>
<keyword evidence="8" id="KW-0963">Cytoplasm</keyword>
<comment type="cofactor">
    <cofactor evidence="8">
        <name>Mg(2+)</name>
        <dbReference type="ChEBI" id="CHEBI:18420"/>
    </cofactor>
</comment>
<evidence type="ECO:0000256" key="5">
    <source>
        <dbReference type="ARBA" id="ARBA00022759"/>
    </source>
</evidence>
<evidence type="ECO:0000256" key="8">
    <source>
        <dbReference type="HAMAP-Rule" id="MF_00104"/>
    </source>
</evidence>
<dbReference type="PANTHER" id="PTHR11207:SF0">
    <property type="entry name" value="RIBONUCLEASE 3"/>
    <property type="match status" value="1"/>
</dbReference>
<comment type="function">
    <text evidence="8">Digests double-stranded RNA. Involved in the processing of primary rRNA transcript to yield the immediate precursors to the large and small rRNAs (23S and 16S). Processes some mRNAs, and tRNAs when they are encoded in the rRNA operon. Processes pre-crRNA and tracrRNA of type II CRISPR loci if present in the organism.</text>
</comment>
<comment type="subcellular location">
    <subcellularLocation>
        <location evidence="8">Cytoplasm</location>
    </subcellularLocation>
</comment>
<dbReference type="EC" id="3.1.26.3" evidence="8"/>
<feature type="domain" description="RNase III" evidence="10">
    <location>
        <begin position="6"/>
        <end position="135"/>
    </location>
</feature>
<evidence type="ECO:0000256" key="4">
    <source>
        <dbReference type="ARBA" id="ARBA00022722"/>
    </source>
</evidence>
<evidence type="ECO:0000256" key="7">
    <source>
        <dbReference type="ARBA" id="ARBA00022884"/>
    </source>
</evidence>
<feature type="active site" evidence="8">
    <location>
        <position position="52"/>
    </location>
</feature>
<dbReference type="PROSITE" id="PS00517">
    <property type="entry name" value="RNASE_3_1"/>
    <property type="match status" value="1"/>
</dbReference>
<gene>
    <name evidence="8 11" type="primary">rnc</name>
    <name evidence="11" type="ORF">DESUT3_22010</name>
</gene>
<dbReference type="InterPro" id="IPR000999">
    <property type="entry name" value="RNase_III_dom"/>
</dbReference>
<evidence type="ECO:0000256" key="2">
    <source>
        <dbReference type="ARBA" id="ARBA00010183"/>
    </source>
</evidence>
<dbReference type="InterPro" id="IPR014720">
    <property type="entry name" value="dsRBD_dom"/>
</dbReference>
<evidence type="ECO:0000313" key="12">
    <source>
        <dbReference type="Proteomes" id="UP001319827"/>
    </source>
</evidence>
<protein>
    <recommendedName>
        <fullName evidence="8">Ribonuclease 3</fullName>
        <ecNumber evidence="8">3.1.26.3</ecNumber>
    </recommendedName>
    <alternativeName>
        <fullName evidence="8">Ribonuclease III</fullName>
        <shortName evidence="8">RNase III</shortName>
    </alternativeName>
</protein>
<dbReference type="SMART" id="SM00535">
    <property type="entry name" value="RIBOc"/>
    <property type="match status" value="1"/>
</dbReference>
<sequence>MVTDVLKELEEKIDYRFGNPDLLLEALTHKSFSNEQVARVCPHNERLEFLGDAVLDLIISDRLFRDYPDSPEGELTRIRAEVVSEKSLARAGRKLGLGACLRLGKGEARSGGRNKDSLLADALEALLGAVFRDSGLDSACRVTEGLFLDSLQRSARSKVGQDHKTRLQEILQARCGRPPRYLLAQAEGPDHERIYSVEVVAEGRVIGRGSGRTKKAAEQEAAREALASLGG</sequence>
<feature type="active site" evidence="8">
    <location>
        <position position="124"/>
    </location>
</feature>
<evidence type="ECO:0000259" key="9">
    <source>
        <dbReference type="PROSITE" id="PS50137"/>
    </source>
</evidence>
<comment type="similarity">
    <text evidence="2">Belongs to the ribonuclease III family.</text>
</comment>